<keyword evidence="7" id="KW-0998">Cell outer membrane</keyword>
<dbReference type="GO" id="GO:0009279">
    <property type="term" value="C:cell outer membrane"/>
    <property type="evidence" value="ECO:0007669"/>
    <property type="project" value="UniProtKB-SubCell"/>
</dbReference>
<comment type="similarity">
    <text evidence="2">Belongs to the OmpP1/FadL family.</text>
</comment>
<keyword evidence="3" id="KW-1134">Transmembrane beta strand</keyword>
<dbReference type="AlphaFoldDB" id="A0A2Z6B3P9"/>
<keyword evidence="4" id="KW-0812">Transmembrane</keyword>
<sequence>MLAVLLMAGTAIASGFGIYEWSGRSNAMGGATYANTRDASTVATNPSGMTDLEGTHLLTGVSAIAPKAIVDFDNAAYNDSTGKSNVWLPPHAYVSHQLSEDFWIGAGVFSRFGLGTEFEETWAGRYNMMDASIESVSFTPVLAYRLNDQWSFSAGPEFMYMRFQQGKTVDNINVKDPTTTTSDTHAKLDGDSTDVGGVFAVTYKPLDWVTTALTYRTQVEHKIVGDATFSPIGAVNPLGAYTTTAGAHGVITLPDSLTLAVAIKPMDKLTVEADILYTRWESYQELRINYDRQLIPGVAASTQSVTEKAWRNTFRYQLGVEYALYDWLDLRAGYIYDQSPICDDHADYMVPANDRQLYSAGVGLNLDNWTVDLSYIYLSSDERAYNNRPAEGVYSGEAHDLETHIVGVSLGYKF</sequence>
<name>A0A2Z6B3P9_9BACT</name>
<gene>
    <name evidence="8" type="ORF">DFE_3330</name>
</gene>
<keyword evidence="6" id="KW-0472">Membrane</keyword>
<evidence type="ECO:0000256" key="1">
    <source>
        <dbReference type="ARBA" id="ARBA00004571"/>
    </source>
</evidence>
<evidence type="ECO:0000256" key="7">
    <source>
        <dbReference type="ARBA" id="ARBA00023237"/>
    </source>
</evidence>
<keyword evidence="9" id="KW-1185">Reference proteome</keyword>
<dbReference type="EMBL" id="AP017378">
    <property type="protein sequence ID" value="BBD10056.1"/>
    <property type="molecule type" value="Genomic_DNA"/>
</dbReference>
<dbReference type="SUPFAM" id="SSF56935">
    <property type="entry name" value="Porins"/>
    <property type="match status" value="1"/>
</dbReference>
<dbReference type="Gene3D" id="2.40.160.60">
    <property type="entry name" value="Outer membrane protein transport protein (OMPP1/FadL/TodX)"/>
    <property type="match status" value="1"/>
</dbReference>
<dbReference type="InterPro" id="IPR005017">
    <property type="entry name" value="OMPP1/FadL/TodX"/>
</dbReference>
<proteinExistence type="inferred from homology"/>
<reference evidence="8 9" key="1">
    <citation type="journal article" date="2018" name="Sci. Adv.">
        <title>Multi-heme cytochromes provide a pathway for survival in energy-limited environments.</title>
        <authorList>
            <person name="Deng X."/>
            <person name="Dohmae N."/>
            <person name="Nealson K.H."/>
            <person name="Hashimoto K."/>
            <person name="Okamoto A."/>
        </authorList>
    </citation>
    <scope>NUCLEOTIDE SEQUENCE [LARGE SCALE GENOMIC DNA]</scope>
    <source>
        <strain evidence="8 9">IS5</strain>
    </source>
</reference>
<evidence type="ECO:0000313" key="9">
    <source>
        <dbReference type="Proteomes" id="UP000269883"/>
    </source>
</evidence>
<evidence type="ECO:0000256" key="3">
    <source>
        <dbReference type="ARBA" id="ARBA00022452"/>
    </source>
</evidence>
<accession>A0A2Z6B3P9</accession>
<evidence type="ECO:0000256" key="4">
    <source>
        <dbReference type="ARBA" id="ARBA00022692"/>
    </source>
</evidence>
<evidence type="ECO:0000313" key="8">
    <source>
        <dbReference type="EMBL" id="BBD10056.1"/>
    </source>
</evidence>
<dbReference type="PANTHER" id="PTHR35093">
    <property type="entry name" value="OUTER MEMBRANE PROTEIN NMB0088-RELATED"/>
    <property type="match status" value="1"/>
</dbReference>
<evidence type="ECO:0000256" key="2">
    <source>
        <dbReference type="ARBA" id="ARBA00008163"/>
    </source>
</evidence>
<dbReference type="PANTHER" id="PTHR35093:SF8">
    <property type="entry name" value="OUTER MEMBRANE PROTEIN NMB0088-RELATED"/>
    <property type="match status" value="1"/>
</dbReference>
<protein>
    <submittedName>
        <fullName evidence="8">Membrane protein involved in aromatic hydrocarbon degradation</fullName>
    </submittedName>
</protein>
<organism evidence="8 9">
    <name type="scientific">Desulfovibrio ferrophilus</name>
    <dbReference type="NCBI Taxonomy" id="241368"/>
    <lineage>
        <taxon>Bacteria</taxon>
        <taxon>Pseudomonadati</taxon>
        <taxon>Thermodesulfobacteriota</taxon>
        <taxon>Desulfovibrionia</taxon>
        <taxon>Desulfovibrionales</taxon>
        <taxon>Desulfovibrionaceae</taxon>
        <taxon>Desulfovibrio</taxon>
    </lineage>
</organism>
<dbReference type="GO" id="GO:0015483">
    <property type="term" value="F:long-chain fatty acid transporting porin activity"/>
    <property type="evidence" value="ECO:0007669"/>
    <property type="project" value="TreeGrafter"/>
</dbReference>
<dbReference type="Pfam" id="PF03349">
    <property type="entry name" value="Toluene_X"/>
    <property type="match status" value="1"/>
</dbReference>
<dbReference type="KEGG" id="dfl:DFE_3330"/>
<evidence type="ECO:0000256" key="6">
    <source>
        <dbReference type="ARBA" id="ARBA00023136"/>
    </source>
</evidence>
<evidence type="ECO:0000256" key="5">
    <source>
        <dbReference type="ARBA" id="ARBA00022729"/>
    </source>
</evidence>
<keyword evidence="5" id="KW-0732">Signal</keyword>
<comment type="subcellular location">
    <subcellularLocation>
        <location evidence="1">Cell outer membrane</location>
        <topology evidence="1">Multi-pass membrane protein</topology>
    </subcellularLocation>
</comment>
<dbReference type="Proteomes" id="UP000269883">
    <property type="component" value="Chromosome"/>
</dbReference>